<keyword evidence="5" id="KW-0624">Polysaccharide degradation</keyword>
<dbReference type="SMART" id="SM01110">
    <property type="entry name" value="Cutinase"/>
    <property type="match status" value="1"/>
</dbReference>
<evidence type="ECO:0000256" key="7">
    <source>
        <dbReference type="SAM" id="SignalP"/>
    </source>
</evidence>
<dbReference type="PROSITE" id="PS00562">
    <property type="entry name" value="CBM1_1"/>
    <property type="match status" value="1"/>
</dbReference>
<feature type="region of interest" description="Disordered" evidence="6">
    <location>
        <begin position="245"/>
        <end position="270"/>
    </location>
</feature>
<proteinExistence type="predicted"/>
<dbReference type="Pfam" id="PF00734">
    <property type="entry name" value="CBM_1"/>
    <property type="match status" value="1"/>
</dbReference>
<evidence type="ECO:0000313" key="10">
    <source>
        <dbReference type="Proteomes" id="UP001278766"/>
    </source>
</evidence>
<dbReference type="Gene3D" id="3.40.50.1820">
    <property type="entry name" value="alpha/beta hydrolase"/>
    <property type="match status" value="1"/>
</dbReference>
<dbReference type="SUPFAM" id="SSF57180">
    <property type="entry name" value="Cellulose-binding domain"/>
    <property type="match status" value="1"/>
</dbReference>
<evidence type="ECO:0000313" key="9">
    <source>
        <dbReference type="EMBL" id="KAK3290841.1"/>
    </source>
</evidence>
<sequence length="312" mass="31487">MWPTPKVAFLLLTARSLLVSGSPVDGDAVDAAVLAKRQCPQIHVFGARETTVSPGYGTAGQVVNLILGAYPGATAEPISYPACGGQGSCGGVSYGDSARQGTGAVASAVNSFHQRCPNSQIVLVGYSQGGQIMDNAVCGGPDSGSGITSTAPPISSSALNQIKAVILMGSPRYVAGLSYNVGTCSAQGFAPRPRGYVCGSNSASKIKNYCDSTDPYCCTGNDANSHQQYGVKYGQQALTFVKSKLSTSGGGGDGGSQTTPSTPEPTGGNGGGNTGNCAAKWAQCGGQGWQGATCCQSGSTCQASNQWYSQCL</sequence>
<dbReference type="Proteomes" id="UP001278766">
    <property type="component" value="Unassembled WGS sequence"/>
</dbReference>
<evidence type="ECO:0000259" key="8">
    <source>
        <dbReference type="PROSITE" id="PS51164"/>
    </source>
</evidence>
<dbReference type="GO" id="GO:0005576">
    <property type="term" value="C:extracellular region"/>
    <property type="evidence" value="ECO:0007669"/>
    <property type="project" value="InterPro"/>
</dbReference>
<dbReference type="SUPFAM" id="SSF53474">
    <property type="entry name" value="alpha/beta-Hydrolases"/>
    <property type="match status" value="1"/>
</dbReference>
<reference evidence="9" key="2">
    <citation type="submission" date="2023-06" db="EMBL/GenBank/DDBJ databases">
        <authorList>
            <consortium name="Lawrence Berkeley National Laboratory"/>
            <person name="Haridas S."/>
            <person name="Hensen N."/>
            <person name="Bonometti L."/>
            <person name="Westerberg I."/>
            <person name="Brannstrom I.O."/>
            <person name="Guillou S."/>
            <person name="Cros-Aarteil S."/>
            <person name="Calhoun S."/>
            <person name="Kuo A."/>
            <person name="Mondo S."/>
            <person name="Pangilinan J."/>
            <person name="Riley R."/>
            <person name="Labutti K."/>
            <person name="Andreopoulos B."/>
            <person name="Lipzen A."/>
            <person name="Chen C."/>
            <person name="Yanf M."/>
            <person name="Daum C."/>
            <person name="Ng V."/>
            <person name="Clum A."/>
            <person name="Steindorff A."/>
            <person name="Ohm R."/>
            <person name="Martin F."/>
            <person name="Silar P."/>
            <person name="Natvig D."/>
            <person name="Lalanne C."/>
            <person name="Gautier V."/>
            <person name="Ament-Velasquez S.L."/>
            <person name="Kruys A."/>
            <person name="Hutchinson M.I."/>
            <person name="Powell A.J."/>
            <person name="Barry K."/>
            <person name="Miller A.N."/>
            <person name="Grigoriev I.V."/>
            <person name="Debuchy R."/>
            <person name="Gladieux P."/>
            <person name="Thoren M.H."/>
            <person name="Johannesson H."/>
        </authorList>
    </citation>
    <scope>NUCLEOTIDE SEQUENCE</scope>
    <source>
        <strain evidence="9">CBS 168.71</strain>
    </source>
</reference>
<dbReference type="InterPro" id="IPR000675">
    <property type="entry name" value="Cutinase/axe"/>
</dbReference>
<protein>
    <submittedName>
        <fullName evidence="9">Carbohydrate esterase family 5 protein</fullName>
    </submittedName>
</protein>
<feature type="compositionally biased region" description="Low complexity" evidence="6">
    <location>
        <begin position="256"/>
        <end position="266"/>
    </location>
</feature>
<accession>A0AAE0H8F7</accession>
<feature type="chain" id="PRO_5041905448" evidence="7">
    <location>
        <begin position="22"/>
        <end position="312"/>
    </location>
</feature>
<keyword evidence="2" id="KW-0378">Hydrolase</keyword>
<dbReference type="PANTHER" id="PTHR33630">
    <property type="entry name" value="CUTINASE RV1984C-RELATED-RELATED"/>
    <property type="match status" value="1"/>
</dbReference>
<dbReference type="GO" id="GO:0000272">
    <property type="term" value="P:polysaccharide catabolic process"/>
    <property type="evidence" value="ECO:0007669"/>
    <property type="project" value="UniProtKB-KW"/>
</dbReference>
<keyword evidence="10" id="KW-1185">Reference proteome</keyword>
<dbReference type="InterPro" id="IPR029058">
    <property type="entry name" value="AB_hydrolase_fold"/>
</dbReference>
<keyword evidence="3" id="KW-1015">Disulfide bond</keyword>
<evidence type="ECO:0000256" key="5">
    <source>
        <dbReference type="ARBA" id="ARBA00023326"/>
    </source>
</evidence>
<dbReference type="PANTHER" id="PTHR33630:SF13">
    <property type="entry name" value="ACETYLXYLAN ESTERASE"/>
    <property type="match status" value="1"/>
</dbReference>
<evidence type="ECO:0000256" key="1">
    <source>
        <dbReference type="ARBA" id="ARBA00022729"/>
    </source>
</evidence>
<dbReference type="Pfam" id="PF01083">
    <property type="entry name" value="Cutinase"/>
    <property type="match status" value="1"/>
</dbReference>
<feature type="signal peptide" evidence="7">
    <location>
        <begin position="1"/>
        <end position="21"/>
    </location>
</feature>
<dbReference type="PROSITE" id="PS51164">
    <property type="entry name" value="CBM1_2"/>
    <property type="match status" value="1"/>
</dbReference>
<feature type="domain" description="CBM1" evidence="8">
    <location>
        <begin position="276"/>
        <end position="312"/>
    </location>
</feature>
<dbReference type="GeneID" id="87837948"/>
<dbReference type="SMART" id="SM00236">
    <property type="entry name" value="fCBD"/>
    <property type="match status" value="1"/>
</dbReference>
<dbReference type="RefSeq" id="XP_062654355.1">
    <property type="nucleotide sequence ID" value="XM_062801000.1"/>
</dbReference>
<dbReference type="GO" id="GO:0030248">
    <property type="term" value="F:cellulose binding"/>
    <property type="evidence" value="ECO:0007669"/>
    <property type="project" value="InterPro"/>
</dbReference>
<gene>
    <name evidence="9" type="ORF">B0H64DRAFT_331425</name>
</gene>
<evidence type="ECO:0000256" key="4">
    <source>
        <dbReference type="ARBA" id="ARBA00023277"/>
    </source>
</evidence>
<evidence type="ECO:0000256" key="3">
    <source>
        <dbReference type="ARBA" id="ARBA00023157"/>
    </source>
</evidence>
<dbReference type="InterPro" id="IPR035971">
    <property type="entry name" value="CBD_sf"/>
</dbReference>
<dbReference type="EMBL" id="JAUEPN010000011">
    <property type="protein sequence ID" value="KAK3290841.1"/>
    <property type="molecule type" value="Genomic_DNA"/>
</dbReference>
<name>A0AAE0H8F7_9PEZI</name>
<organism evidence="9 10">
    <name type="scientific">Chaetomium fimeti</name>
    <dbReference type="NCBI Taxonomy" id="1854472"/>
    <lineage>
        <taxon>Eukaryota</taxon>
        <taxon>Fungi</taxon>
        <taxon>Dikarya</taxon>
        <taxon>Ascomycota</taxon>
        <taxon>Pezizomycotina</taxon>
        <taxon>Sordariomycetes</taxon>
        <taxon>Sordariomycetidae</taxon>
        <taxon>Sordariales</taxon>
        <taxon>Chaetomiaceae</taxon>
        <taxon>Chaetomium</taxon>
    </lineage>
</organism>
<keyword evidence="1 7" id="KW-0732">Signal</keyword>
<dbReference type="InterPro" id="IPR000254">
    <property type="entry name" value="CBD"/>
</dbReference>
<evidence type="ECO:0000256" key="2">
    <source>
        <dbReference type="ARBA" id="ARBA00022801"/>
    </source>
</evidence>
<evidence type="ECO:0000256" key="6">
    <source>
        <dbReference type="SAM" id="MobiDB-lite"/>
    </source>
</evidence>
<comment type="caution">
    <text evidence="9">The sequence shown here is derived from an EMBL/GenBank/DDBJ whole genome shotgun (WGS) entry which is preliminary data.</text>
</comment>
<reference evidence="9" key="1">
    <citation type="journal article" date="2023" name="Mol. Phylogenet. Evol.">
        <title>Genome-scale phylogeny and comparative genomics of the fungal order Sordariales.</title>
        <authorList>
            <person name="Hensen N."/>
            <person name="Bonometti L."/>
            <person name="Westerberg I."/>
            <person name="Brannstrom I.O."/>
            <person name="Guillou S."/>
            <person name="Cros-Aarteil S."/>
            <person name="Calhoun S."/>
            <person name="Haridas S."/>
            <person name="Kuo A."/>
            <person name="Mondo S."/>
            <person name="Pangilinan J."/>
            <person name="Riley R."/>
            <person name="LaButti K."/>
            <person name="Andreopoulos B."/>
            <person name="Lipzen A."/>
            <person name="Chen C."/>
            <person name="Yan M."/>
            <person name="Daum C."/>
            <person name="Ng V."/>
            <person name="Clum A."/>
            <person name="Steindorff A."/>
            <person name="Ohm R.A."/>
            <person name="Martin F."/>
            <person name="Silar P."/>
            <person name="Natvig D.O."/>
            <person name="Lalanne C."/>
            <person name="Gautier V."/>
            <person name="Ament-Velasquez S.L."/>
            <person name="Kruys A."/>
            <person name="Hutchinson M.I."/>
            <person name="Powell A.J."/>
            <person name="Barry K."/>
            <person name="Miller A.N."/>
            <person name="Grigoriev I.V."/>
            <person name="Debuchy R."/>
            <person name="Gladieux P."/>
            <person name="Hiltunen Thoren M."/>
            <person name="Johannesson H."/>
        </authorList>
    </citation>
    <scope>NUCLEOTIDE SEQUENCE</scope>
    <source>
        <strain evidence="9">CBS 168.71</strain>
    </source>
</reference>
<dbReference type="GO" id="GO:0052689">
    <property type="term" value="F:carboxylic ester hydrolase activity"/>
    <property type="evidence" value="ECO:0007669"/>
    <property type="project" value="UniProtKB-ARBA"/>
</dbReference>
<keyword evidence="4" id="KW-0119">Carbohydrate metabolism</keyword>
<dbReference type="AlphaFoldDB" id="A0AAE0H8F7"/>